<evidence type="ECO:0000313" key="2">
    <source>
        <dbReference type="EMBL" id="GED28682.1"/>
    </source>
</evidence>
<reference evidence="3 4" key="1">
    <citation type="submission" date="2018-10" db="EMBL/GenBank/DDBJ databases">
        <title>Phylogenomics of Brevibacillus.</title>
        <authorList>
            <person name="Dunlap C."/>
        </authorList>
    </citation>
    <scope>NUCLEOTIDE SEQUENCE [LARGE SCALE GENOMIC DNA]</scope>
    <source>
        <strain evidence="3 4">NRRL NRS 1219</strain>
    </source>
</reference>
<dbReference type="RefSeq" id="WP_122953242.1">
    <property type="nucleotide sequence ID" value="NZ_BJOD01000089.1"/>
</dbReference>
<dbReference type="EMBL" id="BJOD01000089">
    <property type="protein sequence ID" value="GED28682.1"/>
    <property type="molecule type" value="Genomic_DNA"/>
</dbReference>
<evidence type="ECO:0000256" key="1">
    <source>
        <dbReference type="SAM" id="Phobius"/>
    </source>
</evidence>
<keyword evidence="1" id="KW-0472">Membrane</keyword>
<feature type="transmembrane region" description="Helical" evidence="1">
    <location>
        <begin position="102"/>
        <end position="120"/>
    </location>
</feature>
<dbReference type="AlphaFoldDB" id="A0A3M8AKH3"/>
<dbReference type="Proteomes" id="UP000317180">
    <property type="component" value="Unassembled WGS sequence"/>
</dbReference>
<accession>A0A3M8AKH3</accession>
<feature type="transmembrane region" description="Helical" evidence="1">
    <location>
        <begin position="68"/>
        <end position="90"/>
    </location>
</feature>
<keyword evidence="1" id="KW-1133">Transmembrane helix</keyword>
<dbReference type="EMBL" id="RHHN01000061">
    <property type="protein sequence ID" value="RNB51698.1"/>
    <property type="molecule type" value="Genomic_DNA"/>
</dbReference>
<evidence type="ECO:0000313" key="5">
    <source>
        <dbReference type="Proteomes" id="UP000317180"/>
    </source>
</evidence>
<comment type="caution">
    <text evidence="3">The sequence shown here is derived from an EMBL/GenBank/DDBJ whole genome shotgun (WGS) entry which is preliminary data.</text>
</comment>
<evidence type="ECO:0000313" key="4">
    <source>
        <dbReference type="Proteomes" id="UP000276178"/>
    </source>
</evidence>
<dbReference type="Proteomes" id="UP000276178">
    <property type="component" value="Unassembled WGS sequence"/>
</dbReference>
<proteinExistence type="predicted"/>
<feature type="transmembrane region" description="Helical" evidence="1">
    <location>
        <begin position="151"/>
        <end position="169"/>
    </location>
</feature>
<protein>
    <submittedName>
        <fullName evidence="3">Uncharacterized protein</fullName>
    </submittedName>
</protein>
<organism evidence="3 4">
    <name type="scientific">Brevibacillus agri</name>
    <dbReference type="NCBI Taxonomy" id="51101"/>
    <lineage>
        <taxon>Bacteria</taxon>
        <taxon>Bacillati</taxon>
        <taxon>Bacillota</taxon>
        <taxon>Bacilli</taxon>
        <taxon>Bacillales</taxon>
        <taxon>Paenibacillaceae</taxon>
        <taxon>Brevibacillus</taxon>
    </lineage>
</organism>
<evidence type="ECO:0000313" key="3">
    <source>
        <dbReference type="EMBL" id="RNB51698.1"/>
    </source>
</evidence>
<sequence length="191" mass="21297">MFGSAAIIVPMNKSLIIPDKMAASTLSTIWITVLILGMFKFSPVWLPKFIIGPNKIPVEIIKVFSHRSYLFCISYFAIYVSLIIYTPILLSGVHGNGLDLKLILALCGVNTVLWFMYHLLNGTATVKQVKARVSLYAAISGTLSPLLVGNIFESITPILVSIGIGYLWLQHFTEQYELEQEMISKLRNTVD</sequence>
<reference evidence="2 5" key="2">
    <citation type="submission" date="2019-06" db="EMBL/GenBank/DDBJ databases">
        <title>Whole genome shotgun sequence of Brevibacillus agri NBRC 15538.</title>
        <authorList>
            <person name="Hosoyama A."/>
            <person name="Uohara A."/>
            <person name="Ohji S."/>
            <person name="Ichikawa N."/>
        </authorList>
    </citation>
    <scope>NUCLEOTIDE SEQUENCE [LARGE SCALE GENOMIC DNA]</scope>
    <source>
        <strain evidence="2 5">NBRC 15538</strain>
    </source>
</reference>
<feature type="transmembrane region" description="Helical" evidence="1">
    <location>
        <begin position="21"/>
        <end position="39"/>
    </location>
</feature>
<gene>
    <name evidence="2" type="ORF">BAG01nite_47840</name>
    <name evidence="3" type="ORF">EB820_19525</name>
</gene>
<keyword evidence="5" id="KW-1185">Reference proteome</keyword>
<keyword evidence="1" id="KW-0812">Transmembrane</keyword>
<name>A0A3M8AKH3_9BACL</name>